<sequence>MLRVNCVDIEAEKDYLNHKLPETGKNKAIFASWYGRYKDFADSYRRMRRAMLKLKDWAATNCPPLLQSLSPGLGWMGSESIPVRELLSVTSNSLEMRDFIIAYHLHDGQNRRSRRFEDYGLFGTYECYGEFCSVLWLPSRMLQIMKFGSFNVLIFALCPESLNYLGIVVACPEEFSKYTLNHVVEMQQGTCRYRDMGLFGDFFTSYVDRLVEGHYDVYDNRISLMPNRGPNTSTSIVRGIKTTVSAMFCAQPATSRRLYRYQVTFELVSVEALGYPSVQLKSRAWLMHYSNGQFTQTRGDGVVGSHPVLSEKEPYFRYCSLAQEEIDQEMLVGFEGDFTMVPGSLKKPLGPKFTLPVTHVVVPVPVELM</sequence>
<accession>A0ACC1JHE4</accession>
<name>A0ACC1JHE4_9FUNG</name>
<keyword evidence="2" id="KW-1185">Reference proteome</keyword>
<dbReference type="Proteomes" id="UP001150603">
    <property type="component" value="Unassembled WGS sequence"/>
</dbReference>
<gene>
    <name evidence="1" type="ORF">FBU59_000250</name>
</gene>
<comment type="caution">
    <text evidence="1">The sequence shown here is derived from an EMBL/GenBank/DDBJ whole genome shotgun (WGS) entry which is preliminary data.</text>
</comment>
<evidence type="ECO:0000313" key="2">
    <source>
        <dbReference type="Proteomes" id="UP001150603"/>
    </source>
</evidence>
<organism evidence="1 2">
    <name type="scientific">Linderina macrospora</name>
    <dbReference type="NCBI Taxonomy" id="4868"/>
    <lineage>
        <taxon>Eukaryota</taxon>
        <taxon>Fungi</taxon>
        <taxon>Fungi incertae sedis</taxon>
        <taxon>Zoopagomycota</taxon>
        <taxon>Kickxellomycotina</taxon>
        <taxon>Kickxellomycetes</taxon>
        <taxon>Kickxellales</taxon>
        <taxon>Kickxellaceae</taxon>
        <taxon>Linderina</taxon>
    </lineage>
</organism>
<reference evidence="1" key="1">
    <citation type="submission" date="2022-07" db="EMBL/GenBank/DDBJ databases">
        <title>Phylogenomic reconstructions and comparative analyses of Kickxellomycotina fungi.</title>
        <authorList>
            <person name="Reynolds N.K."/>
            <person name="Stajich J.E."/>
            <person name="Barry K."/>
            <person name="Grigoriev I.V."/>
            <person name="Crous P."/>
            <person name="Smith M.E."/>
        </authorList>
    </citation>
    <scope>NUCLEOTIDE SEQUENCE</scope>
    <source>
        <strain evidence="1">NRRL 5244</strain>
    </source>
</reference>
<dbReference type="EMBL" id="JANBPW010000032">
    <property type="protein sequence ID" value="KAJ1951281.1"/>
    <property type="molecule type" value="Genomic_DNA"/>
</dbReference>
<proteinExistence type="predicted"/>
<evidence type="ECO:0000313" key="1">
    <source>
        <dbReference type="EMBL" id="KAJ1951281.1"/>
    </source>
</evidence>
<protein>
    <submittedName>
        <fullName evidence="1">Uncharacterized protein</fullName>
    </submittedName>
</protein>